<dbReference type="Gene3D" id="3.20.20.100">
    <property type="entry name" value="NADP-dependent oxidoreductase domain"/>
    <property type="match status" value="1"/>
</dbReference>
<dbReference type="GO" id="GO:0016491">
    <property type="term" value="F:oxidoreductase activity"/>
    <property type="evidence" value="ECO:0007669"/>
    <property type="project" value="InterPro"/>
</dbReference>
<dbReference type="Pfam" id="PF00248">
    <property type="entry name" value="Aldo_ket_red"/>
    <property type="match status" value="1"/>
</dbReference>
<comment type="caution">
    <text evidence="2">The sequence shown here is derived from an EMBL/GenBank/DDBJ whole genome shotgun (WGS) entry which is preliminary data.</text>
</comment>
<proteinExistence type="predicted"/>
<dbReference type="InterPro" id="IPR020471">
    <property type="entry name" value="AKR"/>
</dbReference>
<dbReference type="InterPro" id="IPR023210">
    <property type="entry name" value="NADP_OxRdtase_dom"/>
</dbReference>
<evidence type="ECO:0000313" key="2">
    <source>
        <dbReference type="EMBL" id="PJZ64776.1"/>
    </source>
</evidence>
<dbReference type="SUPFAM" id="SSF51430">
    <property type="entry name" value="NAD(P)-linked oxidoreductase"/>
    <property type="match status" value="1"/>
</dbReference>
<dbReference type="AlphaFoldDB" id="A0A2M9Z8M1"/>
<protein>
    <submittedName>
        <fullName evidence="2">Aldo/keto reductase</fullName>
    </submittedName>
</protein>
<dbReference type="EMBL" id="NPDT01000008">
    <property type="protein sequence ID" value="PJZ64776.1"/>
    <property type="molecule type" value="Genomic_DNA"/>
</dbReference>
<dbReference type="GO" id="GO:0005829">
    <property type="term" value="C:cytosol"/>
    <property type="evidence" value="ECO:0007669"/>
    <property type="project" value="TreeGrafter"/>
</dbReference>
<dbReference type="PANTHER" id="PTHR42686">
    <property type="entry name" value="GH17980P-RELATED"/>
    <property type="match status" value="1"/>
</dbReference>
<feature type="domain" description="NADP-dependent oxidoreductase" evidence="1">
    <location>
        <begin position="44"/>
        <end position="226"/>
    </location>
</feature>
<dbReference type="Proteomes" id="UP000231912">
    <property type="component" value="Unassembled WGS sequence"/>
</dbReference>
<accession>A0A2M9Z8M1</accession>
<gene>
    <name evidence="2" type="ORF">CH371_16800</name>
</gene>
<dbReference type="PANTHER" id="PTHR42686:SF1">
    <property type="entry name" value="GH17980P-RELATED"/>
    <property type="match status" value="1"/>
</dbReference>
<dbReference type="CDD" id="cd19099">
    <property type="entry name" value="AKR_unchar"/>
    <property type="match status" value="1"/>
</dbReference>
<sequence length="491" mass="56323">MQTQDPFQSLYRNRLQEGSFSVTEGPETSGSGYFSFRGLRISRVGFGGYRIGLSDPEHREALEYSLESGVNLVDVSANYGDGEAEGLVGDILSQKAEEKREFRKKIFIVTKAGYIQGRNLRVLEAREKEGRGFSEITRYQNGLFHCISPDFLEDQLERSRKRLGVFTIDGFLLHNPEYYLMLEEKKGQRREEAREEYYRRIRTAFGFLEKARKEGKIRYYGISSNTFPVPEDRFTHTSLSKVLQIAREAGGEEHGFAIVQFPGNWYEDGFLRNKNSEGRTILDLCEENTLLPLINRPLNSFREGIGMLRLSYSPGKKEPDLSKVLQNFTAEAAILERLEDSEGLPSLSGLWSEYGDRIQTEEQFQILLERSWIPELRKTIDRIHSESGKADAEEYIGILNATLPRLSEVLRQRGEEKLSSLYENLSERFPNPNPPKSLSSLMVSHLASLLAHGSVLLGMRRRYYVDDILPLFRNPWPKISSKHWGEHGIRS</sequence>
<dbReference type="RefSeq" id="WP_100759954.1">
    <property type="nucleotide sequence ID" value="NZ_NPDT01000008.1"/>
</dbReference>
<organism evidence="2 3">
    <name type="scientific">Leptospira wolffii</name>
    <dbReference type="NCBI Taxonomy" id="409998"/>
    <lineage>
        <taxon>Bacteria</taxon>
        <taxon>Pseudomonadati</taxon>
        <taxon>Spirochaetota</taxon>
        <taxon>Spirochaetia</taxon>
        <taxon>Leptospirales</taxon>
        <taxon>Leptospiraceae</taxon>
        <taxon>Leptospira</taxon>
    </lineage>
</organism>
<evidence type="ECO:0000259" key="1">
    <source>
        <dbReference type="Pfam" id="PF00248"/>
    </source>
</evidence>
<name>A0A2M9Z8M1_9LEPT</name>
<evidence type="ECO:0000313" key="3">
    <source>
        <dbReference type="Proteomes" id="UP000231912"/>
    </source>
</evidence>
<dbReference type="InterPro" id="IPR036812">
    <property type="entry name" value="NAD(P)_OxRdtase_dom_sf"/>
</dbReference>
<reference evidence="2 3" key="1">
    <citation type="submission" date="2017-07" db="EMBL/GenBank/DDBJ databases">
        <title>Leptospira spp. isolated from tropical soils.</title>
        <authorList>
            <person name="Thibeaux R."/>
            <person name="Iraola G."/>
            <person name="Ferres I."/>
            <person name="Bierque E."/>
            <person name="Girault D."/>
            <person name="Soupe-Gilbert M.-E."/>
            <person name="Picardeau M."/>
            <person name="Goarant C."/>
        </authorList>
    </citation>
    <scope>NUCLEOTIDE SEQUENCE [LARGE SCALE GENOMIC DNA]</scope>
    <source>
        <strain evidence="2 3">FH2-C-A2</strain>
    </source>
</reference>